<evidence type="ECO:0000256" key="7">
    <source>
        <dbReference type="ARBA" id="ARBA00022801"/>
    </source>
</evidence>
<evidence type="ECO:0000256" key="12">
    <source>
        <dbReference type="PIRSR" id="PIRSR606262-1"/>
    </source>
</evidence>
<proteinExistence type="inferred from homology"/>
<feature type="binding site" evidence="14">
    <location>
        <position position="100"/>
    </location>
    <ligand>
        <name>Zn(2+)</name>
        <dbReference type="ChEBI" id="CHEBI:29105"/>
        <note>catalytic</note>
    </ligand>
</feature>
<keyword evidence="18" id="KW-1185">Reference proteome</keyword>
<dbReference type="InterPro" id="IPR016193">
    <property type="entry name" value="Cytidine_deaminase-like"/>
</dbReference>
<comment type="cofactor">
    <cofactor evidence="1 14 15">
        <name>Zn(2+)</name>
        <dbReference type="ChEBI" id="CHEBI:29105"/>
    </cofactor>
</comment>
<evidence type="ECO:0000256" key="9">
    <source>
        <dbReference type="ARBA" id="ARBA00032005"/>
    </source>
</evidence>
<gene>
    <name evidence="17" type="ORF">EV209_1149</name>
</gene>
<feature type="active site" description="Proton donor" evidence="12">
    <location>
        <position position="62"/>
    </location>
</feature>
<dbReference type="PROSITE" id="PS51747">
    <property type="entry name" value="CYT_DCMP_DEAMINASES_2"/>
    <property type="match status" value="1"/>
</dbReference>
<comment type="catalytic activity">
    <reaction evidence="10 15">
        <text>2'-deoxycytidine + H2O + H(+) = 2'-deoxyuridine + NH4(+)</text>
        <dbReference type="Rhea" id="RHEA:13433"/>
        <dbReference type="ChEBI" id="CHEBI:15377"/>
        <dbReference type="ChEBI" id="CHEBI:15378"/>
        <dbReference type="ChEBI" id="CHEBI:15698"/>
        <dbReference type="ChEBI" id="CHEBI:16450"/>
        <dbReference type="ChEBI" id="CHEBI:28938"/>
        <dbReference type="EC" id="3.5.4.5"/>
    </reaction>
</comment>
<dbReference type="GO" id="GO:0005829">
    <property type="term" value="C:cytosol"/>
    <property type="evidence" value="ECO:0007669"/>
    <property type="project" value="TreeGrafter"/>
</dbReference>
<dbReference type="InterPro" id="IPR002125">
    <property type="entry name" value="CMP_dCMP_dom"/>
</dbReference>
<dbReference type="PANTHER" id="PTHR11644">
    <property type="entry name" value="CYTIDINE DEAMINASE"/>
    <property type="match status" value="1"/>
</dbReference>
<keyword evidence="6 14" id="KW-0479">Metal-binding</keyword>
<evidence type="ECO:0000256" key="3">
    <source>
        <dbReference type="ARBA" id="ARBA00006576"/>
    </source>
</evidence>
<evidence type="ECO:0000256" key="4">
    <source>
        <dbReference type="ARBA" id="ARBA00012783"/>
    </source>
</evidence>
<accession>A0A4Q7PRP3</accession>
<evidence type="ECO:0000256" key="2">
    <source>
        <dbReference type="ARBA" id="ARBA00003949"/>
    </source>
</evidence>
<evidence type="ECO:0000256" key="13">
    <source>
        <dbReference type="PIRSR" id="PIRSR606262-2"/>
    </source>
</evidence>
<evidence type="ECO:0000259" key="16">
    <source>
        <dbReference type="PROSITE" id="PS51747"/>
    </source>
</evidence>
<feature type="binding site" evidence="14">
    <location>
        <position position="60"/>
    </location>
    <ligand>
        <name>Zn(2+)</name>
        <dbReference type="ChEBI" id="CHEBI:29105"/>
        <note>catalytic</note>
    </ligand>
</feature>
<feature type="binding site" evidence="14">
    <location>
        <position position="97"/>
    </location>
    <ligand>
        <name>Zn(2+)</name>
        <dbReference type="ChEBI" id="CHEBI:29105"/>
        <note>catalytic</note>
    </ligand>
</feature>
<organism evidence="17 18">
    <name type="scientific">Cuneatibacter caecimuris</name>
    <dbReference type="NCBI Taxonomy" id="1796618"/>
    <lineage>
        <taxon>Bacteria</taxon>
        <taxon>Bacillati</taxon>
        <taxon>Bacillota</taxon>
        <taxon>Clostridia</taxon>
        <taxon>Lachnospirales</taxon>
        <taxon>Lachnospiraceae</taxon>
        <taxon>Cuneatibacter</taxon>
    </lineage>
</organism>
<dbReference type="Pfam" id="PF00383">
    <property type="entry name" value="dCMP_cyt_deam_1"/>
    <property type="match status" value="1"/>
</dbReference>
<feature type="domain" description="CMP/dCMP-type deaminase" evidence="16">
    <location>
        <begin position="8"/>
        <end position="140"/>
    </location>
</feature>
<dbReference type="PANTHER" id="PTHR11644:SF2">
    <property type="entry name" value="CYTIDINE DEAMINASE"/>
    <property type="match status" value="1"/>
</dbReference>
<protein>
    <recommendedName>
        <fullName evidence="5 15">Cytidine deaminase</fullName>
        <ecNumber evidence="4 15">3.5.4.5</ecNumber>
    </recommendedName>
    <alternativeName>
        <fullName evidence="9 15">Cytidine aminohydrolase</fullName>
    </alternativeName>
</protein>
<dbReference type="InterPro" id="IPR006262">
    <property type="entry name" value="Cyt_deam_tetra"/>
</dbReference>
<dbReference type="GO" id="GO:0072527">
    <property type="term" value="P:pyrimidine-containing compound metabolic process"/>
    <property type="evidence" value="ECO:0007669"/>
    <property type="project" value="UniProtKB-ARBA"/>
</dbReference>
<dbReference type="RefSeq" id="WP_130433874.1">
    <property type="nucleotide sequence ID" value="NZ_SGXF01000001.1"/>
</dbReference>
<evidence type="ECO:0000256" key="8">
    <source>
        <dbReference type="ARBA" id="ARBA00022833"/>
    </source>
</evidence>
<evidence type="ECO:0000313" key="18">
    <source>
        <dbReference type="Proteomes" id="UP000292927"/>
    </source>
</evidence>
<dbReference type="CDD" id="cd01283">
    <property type="entry name" value="cytidine_deaminase"/>
    <property type="match status" value="1"/>
</dbReference>
<name>A0A4Q7PRP3_9FIRM</name>
<comment type="catalytic activity">
    <reaction evidence="11 15">
        <text>cytidine + H2O + H(+) = uridine + NH4(+)</text>
        <dbReference type="Rhea" id="RHEA:16069"/>
        <dbReference type="ChEBI" id="CHEBI:15377"/>
        <dbReference type="ChEBI" id="CHEBI:15378"/>
        <dbReference type="ChEBI" id="CHEBI:16704"/>
        <dbReference type="ChEBI" id="CHEBI:17562"/>
        <dbReference type="ChEBI" id="CHEBI:28938"/>
        <dbReference type="EC" id="3.5.4.5"/>
    </reaction>
</comment>
<evidence type="ECO:0000256" key="11">
    <source>
        <dbReference type="ARBA" id="ARBA00049558"/>
    </source>
</evidence>
<dbReference type="GO" id="GO:0004126">
    <property type="term" value="F:cytidine deaminase activity"/>
    <property type="evidence" value="ECO:0007669"/>
    <property type="project" value="UniProtKB-UniRule"/>
</dbReference>
<evidence type="ECO:0000313" key="17">
    <source>
        <dbReference type="EMBL" id="RZT03016.1"/>
    </source>
</evidence>
<dbReference type="EMBL" id="SGXF01000001">
    <property type="protein sequence ID" value="RZT03016.1"/>
    <property type="molecule type" value="Genomic_DNA"/>
</dbReference>
<dbReference type="SUPFAM" id="SSF53927">
    <property type="entry name" value="Cytidine deaminase-like"/>
    <property type="match status" value="1"/>
</dbReference>
<comment type="function">
    <text evidence="2 15">This enzyme scavenges exogenous and endogenous cytidine and 2'-deoxycytidine for UMP synthesis.</text>
</comment>
<comment type="caution">
    <text evidence="17">The sequence shown here is derived from an EMBL/GenBank/DDBJ whole genome shotgun (WGS) entry which is preliminary data.</text>
</comment>
<dbReference type="OrthoDB" id="9795347at2"/>
<dbReference type="EC" id="3.5.4.5" evidence="4 15"/>
<evidence type="ECO:0000256" key="1">
    <source>
        <dbReference type="ARBA" id="ARBA00001947"/>
    </source>
</evidence>
<dbReference type="InterPro" id="IPR050202">
    <property type="entry name" value="Cyt/Deoxycyt_deaminase"/>
</dbReference>
<dbReference type="FunFam" id="3.40.140.10:FF:000008">
    <property type="entry name" value="Cytidine deaminase"/>
    <property type="match status" value="1"/>
</dbReference>
<evidence type="ECO:0000256" key="14">
    <source>
        <dbReference type="PIRSR" id="PIRSR606262-3"/>
    </source>
</evidence>
<dbReference type="AlphaFoldDB" id="A0A4Q7PRP3"/>
<sequence>MSKTVTEEQKRELARAALFAVGQAYAPYSHFHVGAAVLTEDGTVVTGSNVENASYPAGSCAERTAAYYAAAHGHRKFRAVAVAGGRDGVTDEYCAPCGVCRQVLREFSDPEELMVLLVRSENDFRCLTLAQLLPESFGPEMLGGESK</sequence>
<keyword evidence="8 14" id="KW-0862">Zinc</keyword>
<evidence type="ECO:0000256" key="10">
    <source>
        <dbReference type="ARBA" id="ARBA00049252"/>
    </source>
</evidence>
<evidence type="ECO:0000256" key="6">
    <source>
        <dbReference type="ARBA" id="ARBA00022723"/>
    </source>
</evidence>
<dbReference type="GO" id="GO:0055086">
    <property type="term" value="P:nucleobase-containing small molecule metabolic process"/>
    <property type="evidence" value="ECO:0007669"/>
    <property type="project" value="UniProtKB-ARBA"/>
</dbReference>
<evidence type="ECO:0000256" key="5">
    <source>
        <dbReference type="ARBA" id="ARBA00018266"/>
    </source>
</evidence>
<keyword evidence="7 15" id="KW-0378">Hydrolase</keyword>
<reference evidence="17 18" key="1">
    <citation type="submission" date="2019-02" db="EMBL/GenBank/DDBJ databases">
        <title>Genomic Encyclopedia of Type Strains, Phase IV (KMG-IV): sequencing the most valuable type-strain genomes for metagenomic binning, comparative biology and taxonomic classification.</title>
        <authorList>
            <person name="Goeker M."/>
        </authorList>
    </citation>
    <scope>NUCLEOTIDE SEQUENCE [LARGE SCALE GENOMIC DNA]</scope>
    <source>
        <strain evidence="17 18">DSM 29486</strain>
    </source>
</reference>
<dbReference type="Gene3D" id="3.40.140.10">
    <property type="entry name" value="Cytidine Deaminase, domain 2"/>
    <property type="match status" value="1"/>
</dbReference>
<dbReference type="NCBIfam" id="TIGR01354">
    <property type="entry name" value="cyt_deam_tetra"/>
    <property type="match status" value="1"/>
</dbReference>
<dbReference type="NCBIfam" id="NF004064">
    <property type="entry name" value="PRK05578.1"/>
    <property type="match status" value="1"/>
</dbReference>
<dbReference type="GO" id="GO:0008270">
    <property type="term" value="F:zinc ion binding"/>
    <property type="evidence" value="ECO:0007669"/>
    <property type="project" value="UniProtKB-UniRule"/>
</dbReference>
<comment type="similarity">
    <text evidence="3 15">Belongs to the cytidine and deoxycytidylate deaminase family.</text>
</comment>
<evidence type="ECO:0000256" key="15">
    <source>
        <dbReference type="RuleBase" id="RU364006"/>
    </source>
</evidence>
<dbReference type="Proteomes" id="UP000292927">
    <property type="component" value="Unassembled WGS sequence"/>
</dbReference>
<feature type="binding site" evidence="13">
    <location>
        <begin position="49"/>
        <end position="55"/>
    </location>
    <ligand>
        <name>substrate</name>
    </ligand>
</feature>